<dbReference type="Pfam" id="PF19992">
    <property type="entry name" value="DUF6427"/>
    <property type="match status" value="1"/>
</dbReference>
<comment type="caution">
    <text evidence="2">The sequence shown here is derived from an EMBL/GenBank/DDBJ whole genome shotgun (WGS) entry which is preliminary data.</text>
</comment>
<feature type="transmembrane region" description="Helical" evidence="1">
    <location>
        <begin position="288"/>
        <end position="306"/>
    </location>
</feature>
<dbReference type="InterPro" id="IPR045625">
    <property type="entry name" value="DUF6427"/>
</dbReference>
<feature type="transmembrane region" description="Helical" evidence="1">
    <location>
        <begin position="201"/>
        <end position="227"/>
    </location>
</feature>
<keyword evidence="1" id="KW-0472">Membrane</keyword>
<dbReference type="AlphaFoldDB" id="A0A9X1JUU2"/>
<evidence type="ECO:0000256" key="1">
    <source>
        <dbReference type="SAM" id="Phobius"/>
    </source>
</evidence>
<accession>A0A9X1JUU2</accession>
<organism evidence="2 3">
    <name type="scientific">Halomarinibacterium sedimenti</name>
    <dbReference type="NCBI Taxonomy" id="2857106"/>
    <lineage>
        <taxon>Bacteria</taxon>
        <taxon>Pseudomonadati</taxon>
        <taxon>Bacteroidota</taxon>
        <taxon>Flavobacteriia</taxon>
        <taxon>Flavobacteriales</taxon>
        <taxon>Flavobacteriaceae</taxon>
        <taxon>Halomarinibacterium</taxon>
    </lineage>
</organism>
<feature type="transmembrane region" description="Helical" evidence="1">
    <location>
        <begin position="239"/>
        <end position="256"/>
    </location>
</feature>
<feature type="transmembrane region" description="Helical" evidence="1">
    <location>
        <begin position="43"/>
        <end position="63"/>
    </location>
</feature>
<feature type="transmembrane region" description="Helical" evidence="1">
    <location>
        <begin position="125"/>
        <end position="148"/>
    </location>
</feature>
<keyword evidence="1" id="KW-1133">Transmembrane helix</keyword>
<keyword evidence="1" id="KW-0812">Transmembrane</keyword>
<sequence length="307" mass="35454">MMLTSFFGKSSPINFLLLSIFITIFCVLKYLLVSDFTFQLEEFITLLTILVLLVFSMLLLDFIIRKNYLNTSSTFAIFIFSCVVAMLPSTQHLGIIISQFLILLALRRIFSMASEKNMEKKILDATLWILLASYFFFWSILLIILLYIAIVKLNKKAIRYLLIPLIGLLGMTLIAVTFFLIKENSFVWLTAFAKSISYDFTAYASADILVFLTFFFSVLIWSIFYRISKLPDIPKKFKSNYLLVIFSVIACFFITLFSEIKIGTELIFLAAPSAMTIAGYLEKKGDIWFKELLLWTFLLLPIIFLFI</sequence>
<dbReference type="Proteomes" id="UP001138686">
    <property type="component" value="Unassembled WGS sequence"/>
</dbReference>
<evidence type="ECO:0000313" key="3">
    <source>
        <dbReference type="Proteomes" id="UP001138686"/>
    </source>
</evidence>
<keyword evidence="3" id="KW-1185">Reference proteome</keyword>
<dbReference type="RefSeq" id="WP_219051477.1">
    <property type="nucleotide sequence ID" value="NZ_JAHWDP010000001.1"/>
</dbReference>
<gene>
    <name evidence="2" type="ORF">KXJ69_03900</name>
</gene>
<reference evidence="2" key="1">
    <citation type="submission" date="2021-07" db="EMBL/GenBank/DDBJ databases">
        <title>Aureisphaera sp. CAU 1614 isolated from sea sediment.</title>
        <authorList>
            <person name="Kim W."/>
        </authorList>
    </citation>
    <scope>NUCLEOTIDE SEQUENCE</scope>
    <source>
        <strain evidence="2">CAU 1614</strain>
    </source>
</reference>
<evidence type="ECO:0000313" key="2">
    <source>
        <dbReference type="EMBL" id="MBW2937234.1"/>
    </source>
</evidence>
<dbReference type="EMBL" id="JAHWDP010000001">
    <property type="protein sequence ID" value="MBW2937234.1"/>
    <property type="molecule type" value="Genomic_DNA"/>
</dbReference>
<protein>
    <submittedName>
        <fullName evidence="2">Uncharacterized protein</fullName>
    </submittedName>
</protein>
<feature type="transmembrane region" description="Helical" evidence="1">
    <location>
        <begin position="75"/>
        <end position="105"/>
    </location>
</feature>
<name>A0A9X1JUU2_9FLAO</name>
<feature type="transmembrane region" description="Helical" evidence="1">
    <location>
        <begin position="12"/>
        <end position="31"/>
    </location>
</feature>
<proteinExistence type="predicted"/>
<feature type="transmembrane region" description="Helical" evidence="1">
    <location>
        <begin position="160"/>
        <end position="181"/>
    </location>
</feature>